<keyword evidence="2" id="KW-1185">Reference proteome</keyword>
<dbReference type="EMBL" id="CP061379">
    <property type="protein sequence ID" value="QPF93982.1"/>
    <property type="molecule type" value="Genomic_DNA"/>
</dbReference>
<dbReference type="AlphaFoldDB" id="A0A7S9DA55"/>
<evidence type="ECO:0000313" key="2">
    <source>
        <dbReference type="Proteomes" id="UP000594621"/>
    </source>
</evidence>
<dbReference type="Gene3D" id="2.40.10.10">
    <property type="entry name" value="Trypsin-like serine proteases"/>
    <property type="match status" value="1"/>
</dbReference>
<dbReference type="Pfam" id="PF13365">
    <property type="entry name" value="Trypsin_2"/>
    <property type="match status" value="1"/>
</dbReference>
<dbReference type="SUPFAM" id="SSF50494">
    <property type="entry name" value="Trypsin-like serine proteases"/>
    <property type="match status" value="1"/>
</dbReference>
<dbReference type="Proteomes" id="UP000594621">
    <property type="component" value="Chromosome"/>
</dbReference>
<proteinExistence type="predicted"/>
<gene>
    <name evidence="1" type="ORF">IC761_12230</name>
</gene>
<evidence type="ECO:0000313" key="1">
    <source>
        <dbReference type="EMBL" id="QPF93982.1"/>
    </source>
</evidence>
<sequence length="254" mass="28156">MVTIDEYSVAAIPIEMFFNETYLSLGTAFVWLEGDRYFLITNWHNVSGRDPNTGRHLSKTAAEPNRIRVWLNHKGALGNKIAKVLSLRDGENGPLWWIHPNHGNKIDVVALPLDSPPDVEMYPINHMQREDLTIQIGMDVFVLGYPFGVGPGGLPVWKRASIATEPQLSPDQQLHIFIDTASRPGMSGSPVIRRTWAVHMMENGNVSMGTGIATRFVGVYSGRIVSEDPLDANLGLMWPAAFVPEIISGARRDS</sequence>
<name>A0A7S9DA55_9BRAD</name>
<dbReference type="KEGG" id="bcou:IC761_12230"/>
<accession>A0A7S9DA55</accession>
<organism evidence="1 2">
    <name type="scientific">Bradyrhizobium commune</name>
    <dbReference type="NCBI Taxonomy" id="83627"/>
    <lineage>
        <taxon>Bacteria</taxon>
        <taxon>Pseudomonadati</taxon>
        <taxon>Pseudomonadota</taxon>
        <taxon>Alphaproteobacteria</taxon>
        <taxon>Hyphomicrobiales</taxon>
        <taxon>Nitrobacteraceae</taxon>
        <taxon>Bradyrhizobium</taxon>
    </lineage>
</organism>
<dbReference type="RefSeq" id="WP_195803489.1">
    <property type="nucleotide sequence ID" value="NZ_CP061379.1"/>
</dbReference>
<reference evidence="1 2" key="1">
    <citation type="submission" date="2020-09" db="EMBL/GenBank/DDBJ databases">
        <title>Complete genomes of bradyrhizobia occurring on native shrubby legumes in Australia.</title>
        <authorList>
            <person name="Lafay B."/>
        </authorList>
    </citation>
    <scope>NUCLEOTIDE SEQUENCE [LARGE SCALE GENOMIC DNA]</scope>
    <source>
        <strain evidence="1 2">BDV5040</strain>
    </source>
</reference>
<protein>
    <submittedName>
        <fullName evidence="1">Trypsin-like peptidase domain-containing protein</fullName>
    </submittedName>
</protein>
<dbReference type="InterPro" id="IPR043504">
    <property type="entry name" value="Peptidase_S1_PA_chymotrypsin"/>
</dbReference>
<dbReference type="InterPro" id="IPR009003">
    <property type="entry name" value="Peptidase_S1_PA"/>
</dbReference>